<protein>
    <submittedName>
        <fullName evidence="4">Retrovirus-related pol polyprotein</fullName>
    </submittedName>
</protein>
<dbReference type="InterPro" id="IPR054722">
    <property type="entry name" value="PolX-like_BBD"/>
</dbReference>
<evidence type="ECO:0000313" key="4">
    <source>
        <dbReference type="EMBL" id="KAL1564751.1"/>
    </source>
</evidence>
<dbReference type="Pfam" id="PF22936">
    <property type="entry name" value="Pol_BBD"/>
    <property type="match status" value="1"/>
</dbReference>
<organism evidence="4 5">
    <name type="scientific">Salvia divinorum</name>
    <name type="common">Maria pastora</name>
    <name type="synonym">Diviner's sage</name>
    <dbReference type="NCBI Taxonomy" id="28513"/>
    <lineage>
        <taxon>Eukaryota</taxon>
        <taxon>Viridiplantae</taxon>
        <taxon>Streptophyta</taxon>
        <taxon>Embryophyta</taxon>
        <taxon>Tracheophyta</taxon>
        <taxon>Spermatophyta</taxon>
        <taxon>Magnoliopsida</taxon>
        <taxon>eudicotyledons</taxon>
        <taxon>Gunneridae</taxon>
        <taxon>Pentapetalae</taxon>
        <taxon>asterids</taxon>
        <taxon>lamiids</taxon>
        <taxon>Lamiales</taxon>
        <taxon>Lamiaceae</taxon>
        <taxon>Nepetoideae</taxon>
        <taxon>Mentheae</taxon>
        <taxon>Salviinae</taxon>
        <taxon>Salvia</taxon>
        <taxon>Salvia subgen. Calosphace</taxon>
    </lineage>
</organism>
<dbReference type="Gene3D" id="4.10.60.10">
    <property type="entry name" value="Zinc finger, CCHC-type"/>
    <property type="match status" value="1"/>
</dbReference>
<reference evidence="4 5" key="1">
    <citation type="submission" date="2024-06" db="EMBL/GenBank/DDBJ databases">
        <title>A chromosome level genome sequence of Diviner's sage (Salvia divinorum).</title>
        <authorList>
            <person name="Ford S.A."/>
            <person name="Ro D.-K."/>
            <person name="Ness R.W."/>
            <person name="Phillips M.A."/>
        </authorList>
    </citation>
    <scope>NUCLEOTIDE SEQUENCE [LARGE SCALE GENOMIC DNA]</scope>
    <source>
        <strain evidence="4">SAF-2024a</strain>
        <tissue evidence="4">Leaf</tissue>
    </source>
</reference>
<dbReference type="PANTHER" id="PTHR47592:SF27">
    <property type="entry name" value="OS08G0421700 PROTEIN"/>
    <property type="match status" value="1"/>
</dbReference>
<dbReference type="PANTHER" id="PTHR47592">
    <property type="entry name" value="PBF68 PROTEIN"/>
    <property type="match status" value="1"/>
</dbReference>
<keyword evidence="1" id="KW-0862">Zinc</keyword>
<dbReference type="SUPFAM" id="SSF57756">
    <property type="entry name" value="Retrovirus zinc finger-like domains"/>
    <property type="match status" value="1"/>
</dbReference>
<accession>A0ABD1I7P7</accession>
<dbReference type="EMBL" id="JBEAFC010000003">
    <property type="protein sequence ID" value="KAL1564751.1"/>
    <property type="molecule type" value="Genomic_DNA"/>
</dbReference>
<sequence length="195" mass="22143">MLLSSLPDEFDHLETTLLHGKENVSLDIVCSALYSHELKKTDKMKGKAVTDEALVARDRQQSRSKERRGRSKLKRKAAKDECAFCYEKGHWKKDCPKLKKKGKAPQDANVAECKNDAESDCSLTVSPTISHPSEWILDSGCTYHMCPIREWFFDFKELNGGVVYMGNDSPYKTAMIGSIKLRNHDGSTRILKDMR</sequence>
<comment type="caution">
    <text evidence="4">The sequence shown here is derived from an EMBL/GenBank/DDBJ whole genome shotgun (WGS) entry which is preliminary data.</text>
</comment>
<keyword evidence="1" id="KW-0479">Metal-binding</keyword>
<gene>
    <name evidence="4" type="ORF">AAHA92_07054</name>
</gene>
<name>A0ABD1I7P7_SALDI</name>
<feature type="compositionally biased region" description="Basic and acidic residues" evidence="2">
    <location>
        <begin position="49"/>
        <end position="64"/>
    </location>
</feature>
<keyword evidence="1" id="KW-0863">Zinc-finger</keyword>
<evidence type="ECO:0000313" key="5">
    <source>
        <dbReference type="Proteomes" id="UP001567538"/>
    </source>
</evidence>
<evidence type="ECO:0000256" key="2">
    <source>
        <dbReference type="SAM" id="MobiDB-lite"/>
    </source>
</evidence>
<feature type="domain" description="CCHC-type" evidence="3">
    <location>
        <begin position="82"/>
        <end position="97"/>
    </location>
</feature>
<dbReference type="Proteomes" id="UP001567538">
    <property type="component" value="Unassembled WGS sequence"/>
</dbReference>
<dbReference type="InterPro" id="IPR001878">
    <property type="entry name" value="Znf_CCHC"/>
</dbReference>
<evidence type="ECO:0000259" key="3">
    <source>
        <dbReference type="PROSITE" id="PS50158"/>
    </source>
</evidence>
<dbReference type="InterPro" id="IPR036875">
    <property type="entry name" value="Znf_CCHC_sf"/>
</dbReference>
<feature type="region of interest" description="Disordered" evidence="2">
    <location>
        <begin position="49"/>
        <end position="72"/>
    </location>
</feature>
<dbReference type="AlphaFoldDB" id="A0ABD1I7P7"/>
<keyword evidence="5" id="KW-1185">Reference proteome</keyword>
<proteinExistence type="predicted"/>
<dbReference type="PROSITE" id="PS50158">
    <property type="entry name" value="ZF_CCHC"/>
    <property type="match status" value="1"/>
</dbReference>
<evidence type="ECO:0000256" key="1">
    <source>
        <dbReference type="PROSITE-ProRule" id="PRU00047"/>
    </source>
</evidence>
<dbReference type="GO" id="GO:0008270">
    <property type="term" value="F:zinc ion binding"/>
    <property type="evidence" value="ECO:0007669"/>
    <property type="project" value="UniProtKB-KW"/>
</dbReference>